<feature type="transmembrane region" description="Helical" evidence="7">
    <location>
        <begin position="35"/>
        <end position="54"/>
    </location>
</feature>
<keyword evidence="6 7" id="KW-0472">Membrane</keyword>
<keyword evidence="4 7" id="KW-0812">Transmembrane</keyword>
<comment type="similarity">
    <text evidence="2">Belongs to the NrfD family.</text>
</comment>
<organism evidence="8 9">
    <name type="scientific">Paractinoplanes deccanensis</name>
    <dbReference type="NCBI Taxonomy" id="113561"/>
    <lineage>
        <taxon>Bacteria</taxon>
        <taxon>Bacillati</taxon>
        <taxon>Actinomycetota</taxon>
        <taxon>Actinomycetes</taxon>
        <taxon>Micromonosporales</taxon>
        <taxon>Micromonosporaceae</taxon>
        <taxon>Paractinoplanes</taxon>
    </lineage>
</organism>
<keyword evidence="3" id="KW-1003">Cell membrane</keyword>
<evidence type="ECO:0000256" key="6">
    <source>
        <dbReference type="ARBA" id="ARBA00023136"/>
    </source>
</evidence>
<feature type="transmembrane region" description="Helical" evidence="7">
    <location>
        <begin position="181"/>
        <end position="201"/>
    </location>
</feature>
<evidence type="ECO:0000256" key="4">
    <source>
        <dbReference type="ARBA" id="ARBA00022692"/>
    </source>
</evidence>
<feature type="transmembrane region" description="Helical" evidence="7">
    <location>
        <begin position="146"/>
        <end position="166"/>
    </location>
</feature>
<evidence type="ECO:0000256" key="3">
    <source>
        <dbReference type="ARBA" id="ARBA00022475"/>
    </source>
</evidence>
<evidence type="ECO:0000313" key="8">
    <source>
        <dbReference type="EMBL" id="GID72508.1"/>
    </source>
</evidence>
<reference evidence="8 9" key="1">
    <citation type="submission" date="2021-01" db="EMBL/GenBank/DDBJ databases">
        <title>Whole genome shotgun sequence of Actinoplanes deccanensis NBRC 13994.</title>
        <authorList>
            <person name="Komaki H."/>
            <person name="Tamura T."/>
        </authorList>
    </citation>
    <scope>NUCLEOTIDE SEQUENCE [LARGE SCALE GENOMIC DNA]</scope>
    <source>
        <strain evidence="8 9">NBRC 13994</strain>
    </source>
</reference>
<evidence type="ECO:0000256" key="7">
    <source>
        <dbReference type="SAM" id="Phobius"/>
    </source>
</evidence>
<evidence type="ECO:0000256" key="2">
    <source>
        <dbReference type="ARBA" id="ARBA00008929"/>
    </source>
</evidence>
<sequence>MSPRGGGDRSMVPEAEFRSYYGRPIVRPPVWTHDIASYLFTGGLAAGSALLAAGGQATGDATLRRVGRTVTLGALGASTYFLIIDLGRPERFHHMLRVAKPTSPMSMGTWILASFGGVAAVAGAAEFAPLLPSRLLRRVLPPAGDAAGYGAAVLAPALATYTAVLFADTAVPSWNAVHPELPFMFAGSALASGAGVGLIAAPGKPARRMAVLGAAMELAAGHRVEHGHGLLSEPYRQGRPGKLLQAARLLTAAGAAGAVLGRRSRAVSALSGLALLAGSALTRFGVFEAGVVSAKDPKYTVVPQRERLAAKTEVTGQP</sequence>
<dbReference type="EMBL" id="BOMI01000017">
    <property type="protein sequence ID" value="GID72508.1"/>
    <property type="molecule type" value="Genomic_DNA"/>
</dbReference>
<feature type="transmembrane region" description="Helical" evidence="7">
    <location>
        <begin position="66"/>
        <end position="87"/>
    </location>
</feature>
<keyword evidence="9" id="KW-1185">Reference proteome</keyword>
<dbReference type="PANTHER" id="PTHR34856:SF2">
    <property type="entry name" value="PROTEIN NRFD"/>
    <property type="match status" value="1"/>
</dbReference>
<dbReference type="Pfam" id="PF03916">
    <property type="entry name" value="NrfD"/>
    <property type="match status" value="1"/>
</dbReference>
<name>A0ABQ3XXM3_9ACTN</name>
<accession>A0ABQ3XXM3</accession>
<dbReference type="PANTHER" id="PTHR34856">
    <property type="entry name" value="PROTEIN NRFD"/>
    <property type="match status" value="1"/>
</dbReference>
<comment type="caution">
    <text evidence="8">The sequence shown here is derived from an EMBL/GenBank/DDBJ whole genome shotgun (WGS) entry which is preliminary data.</text>
</comment>
<dbReference type="InterPro" id="IPR005614">
    <property type="entry name" value="NrfD-like"/>
</dbReference>
<evidence type="ECO:0000256" key="1">
    <source>
        <dbReference type="ARBA" id="ARBA00004651"/>
    </source>
</evidence>
<dbReference type="Proteomes" id="UP000609879">
    <property type="component" value="Unassembled WGS sequence"/>
</dbReference>
<dbReference type="RefSeq" id="WP_203760460.1">
    <property type="nucleotide sequence ID" value="NZ_BAAABO010000025.1"/>
</dbReference>
<evidence type="ECO:0000256" key="5">
    <source>
        <dbReference type="ARBA" id="ARBA00022989"/>
    </source>
</evidence>
<protein>
    <submittedName>
        <fullName evidence="8">Polysulfide reductase</fullName>
    </submittedName>
</protein>
<gene>
    <name evidence="8" type="ORF">Ade02nite_11490</name>
</gene>
<comment type="subcellular location">
    <subcellularLocation>
        <location evidence="1">Cell membrane</location>
        <topology evidence="1">Multi-pass membrane protein</topology>
    </subcellularLocation>
</comment>
<dbReference type="InterPro" id="IPR052049">
    <property type="entry name" value="Electron_transfer_protein"/>
</dbReference>
<proteinExistence type="inferred from homology"/>
<feature type="transmembrane region" description="Helical" evidence="7">
    <location>
        <begin position="107"/>
        <end position="125"/>
    </location>
</feature>
<keyword evidence="5 7" id="KW-1133">Transmembrane helix</keyword>
<dbReference type="Gene3D" id="1.20.1630.10">
    <property type="entry name" value="Formate dehydrogenase/DMSO reductase domain"/>
    <property type="match status" value="1"/>
</dbReference>
<evidence type="ECO:0000313" key="9">
    <source>
        <dbReference type="Proteomes" id="UP000609879"/>
    </source>
</evidence>